<accession>A0A4S2MLW2</accession>
<reference evidence="2 3" key="1">
    <citation type="submission" date="2019-04" db="EMBL/GenBank/DDBJ databases">
        <title>Comparative genomics and transcriptomics to analyze fruiting body development in filamentous ascomycetes.</title>
        <authorList>
            <consortium name="DOE Joint Genome Institute"/>
            <person name="Lutkenhaus R."/>
            <person name="Traeger S."/>
            <person name="Breuer J."/>
            <person name="Kuo A."/>
            <person name="Lipzen A."/>
            <person name="Pangilinan J."/>
            <person name="Dilworth D."/>
            <person name="Sandor L."/>
            <person name="Poggeler S."/>
            <person name="Barry K."/>
            <person name="Grigoriev I.V."/>
            <person name="Nowrousian M."/>
        </authorList>
    </citation>
    <scope>NUCLEOTIDE SEQUENCE [LARGE SCALE GENOMIC DNA]</scope>
    <source>
        <strain evidence="2 3">CBS 389.68</strain>
    </source>
</reference>
<evidence type="ECO:0000313" key="2">
    <source>
        <dbReference type="EMBL" id="TGZ78061.1"/>
    </source>
</evidence>
<name>A0A4S2MLW2_9PEZI</name>
<dbReference type="Proteomes" id="UP000298138">
    <property type="component" value="Unassembled WGS sequence"/>
</dbReference>
<keyword evidence="3" id="KW-1185">Reference proteome</keyword>
<proteinExistence type="predicted"/>
<dbReference type="AlphaFoldDB" id="A0A4S2MLW2"/>
<evidence type="ECO:0000256" key="1">
    <source>
        <dbReference type="SAM" id="MobiDB-lite"/>
    </source>
</evidence>
<organism evidence="2 3">
    <name type="scientific">Ascodesmis nigricans</name>
    <dbReference type="NCBI Taxonomy" id="341454"/>
    <lineage>
        <taxon>Eukaryota</taxon>
        <taxon>Fungi</taxon>
        <taxon>Dikarya</taxon>
        <taxon>Ascomycota</taxon>
        <taxon>Pezizomycotina</taxon>
        <taxon>Pezizomycetes</taxon>
        <taxon>Pezizales</taxon>
        <taxon>Ascodesmidaceae</taxon>
        <taxon>Ascodesmis</taxon>
    </lineage>
</organism>
<feature type="compositionally biased region" description="Basic residues" evidence="1">
    <location>
        <begin position="83"/>
        <end position="100"/>
    </location>
</feature>
<feature type="region of interest" description="Disordered" evidence="1">
    <location>
        <begin position="73"/>
        <end position="100"/>
    </location>
</feature>
<dbReference type="EMBL" id="ML220146">
    <property type="protein sequence ID" value="TGZ78061.1"/>
    <property type="molecule type" value="Genomic_DNA"/>
</dbReference>
<sequence length="130" mass="14592">MPRARGRVRVANYSLSTRARDCCETSTEPLLTLAPALYTPGPGLLLSLPLFLSHPWTMIIIITIPFTPRPVSSSHLVSSPPPRKSRSFHLRSPPPHHHHARSLHLSISPFLHRSPLKRPYPNTRGRRCCG</sequence>
<gene>
    <name evidence="2" type="ORF">EX30DRAFT_172109</name>
</gene>
<dbReference type="InParanoid" id="A0A4S2MLW2"/>
<evidence type="ECO:0000313" key="3">
    <source>
        <dbReference type="Proteomes" id="UP000298138"/>
    </source>
</evidence>
<protein>
    <submittedName>
        <fullName evidence="2">Uncharacterized protein</fullName>
    </submittedName>
</protein>